<evidence type="ECO:0000313" key="4">
    <source>
        <dbReference type="Proteomes" id="UP001204142"/>
    </source>
</evidence>
<feature type="signal peptide" evidence="1">
    <location>
        <begin position="1"/>
        <end position="26"/>
    </location>
</feature>
<evidence type="ECO:0000259" key="2">
    <source>
        <dbReference type="Pfam" id="PF09118"/>
    </source>
</evidence>
<dbReference type="Proteomes" id="UP001204142">
    <property type="component" value="Unassembled WGS sequence"/>
</dbReference>
<feature type="chain" id="PRO_5045248717" evidence="1">
    <location>
        <begin position="27"/>
        <end position="768"/>
    </location>
</feature>
<evidence type="ECO:0000256" key="1">
    <source>
        <dbReference type="SAM" id="SignalP"/>
    </source>
</evidence>
<dbReference type="Gene3D" id="2.130.10.80">
    <property type="entry name" value="Galactose oxidase/kelch, beta-propeller"/>
    <property type="match status" value="1"/>
</dbReference>
<dbReference type="EMBL" id="JANIGO010000003">
    <property type="protein sequence ID" value="MCQ8896845.1"/>
    <property type="molecule type" value="Genomic_DNA"/>
</dbReference>
<dbReference type="InterPro" id="IPR014756">
    <property type="entry name" value="Ig_E-set"/>
</dbReference>
<gene>
    <name evidence="3" type="ORF">NQT62_10430</name>
</gene>
<organism evidence="3 4">
    <name type="scientific">Limnobacter humi</name>
    <dbReference type="NCBI Taxonomy" id="1778671"/>
    <lineage>
        <taxon>Bacteria</taxon>
        <taxon>Pseudomonadati</taxon>
        <taxon>Pseudomonadota</taxon>
        <taxon>Betaproteobacteria</taxon>
        <taxon>Burkholderiales</taxon>
        <taxon>Burkholderiaceae</taxon>
        <taxon>Limnobacter</taxon>
    </lineage>
</organism>
<keyword evidence="1" id="KW-0732">Signal</keyword>
<dbReference type="Gene3D" id="2.60.40.10">
    <property type="entry name" value="Immunoglobulins"/>
    <property type="match status" value="1"/>
</dbReference>
<sequence>MMKVKRLHALIALTVLNTGFALPAHAGLLDDLIGSKNPLNTGASSTKTCTSTNCKGSFSKPFAEPFVYRRSPTEDRNPDAVGTRTDQKCLVDPVTGKNRCKPAAGTISLLPNGDFLYFNALEGTEDFEFSILVDFGQKAINDQTRVMRIPRDTNAATSWVRPFEVDAGANPNGYNITELIPGLSNKDTNSADGALFCADVAMLADGRILAVGGTSYYSEPGSNALGYGLTELEGLRNSRAYNPNTNHWTQMADMNFGRWYPSLVTLSDSKIFVASGVTKLLKPIYPQAPEQSGRNVVHTETFDPNANGGKGVWKVNGEAAQRTLPLFPRMHLLPNGHVLYNAGGQAFNPFGQSIDQPLWNIAATYNPGKDQWSDLAYAGFPLRFSQAGLESFTQILNVPTARNAAMTALTNTLMSAPVKSPQALMSLLGTLGTGNPEQMLQKAVGGGMRGSTFSVMLPLKPNTQGKYTDASFLTAGGVLPLVGLTSPGGYVAVASSRIDTVKTELAPNVKDAKIVGYESEVTGALNQTRWYGTGVLLPDDSVTVFNGGDRDGVAAPGVEFARQTTERFDPRTKKWEQMAVSNHPRTYHNTALLMPDGRVLVGGHAPISTLYLKNINLAQFGFAPNDGRDPSFEIYSPPYVFHPDRPELKGFKDATATDPATGKPMVHQYLKGQEVTIELGDKTNANQIDSITLVRHTVMTHLIDGDQRTVVIPKSMFTKVNGKQISFRIPDQAAVVPQGAYMVFARSKDSAGNLLPSKSVSFMLKHGA</sequence>
<dbReference type="SUPFAM" id="SSF50965">
    <property type="entry name" value="Galactose oxidase, central domain"/>
    <property type="match status" value="1"/>
</dbReference>
<dbReference type="InterPro" id="IPR011043">
    <property type="entry name" value="Gal_Oxase/kelch_b-propeller"/>
</dbReference>
<accession>A0ABT1WH58</accession>
<keyword evidence="4" id="KW-1185">Reference proteome</keyword>
<dbReference type="RefSeq" id="WP_256764637.1">
    <property type="nucleotide sequence ID" value="NZ_JANIGO010000003.1"/>
</dbReference>
<dbReference type="InterPro" id="IPR013783">
    <property type="entry name" value="Ig-like_fold"/>
</dbReference>
<proteinExistence type="predicted"/>
<feature type="domain" description="Galactose oxidase-like Early set" evidence="2">
    <location>
        <begin position="672"/>
        <end position="748"/>
    </location>
</feature>
<evidence type="ECO:0000313" key="3">
    <source>
        <dbReference type="EMBL" id="MCQ8896845.1"/>
    </source>
</evidence>
<protein>
    <submittedName>
        <fullName evidence="3">DUF1929 domain-containing protein</fullName>
    </submittedName>
</protein>
<dbReference type="SUPFAM" id="SSF81296">
    <property type="entry name" value="E set domains"/>
    <property type="match status" value="1"/>
</dbReference>
<dbReference type="InterPro" id="IPR037293">
    <property type="entry name" value="Gal_Oxidase_central_sf"/>
</dbReference>
<dbReference type="Pfam" id="PF09118">
    <property type="entry name" value="GO-like_E_set"/>
    <property type="match status" value="1"/>
</dbReference>
<dbReference type="PANTHER" id="PTHR32208:SF21">
    <property type="entry name" value="LOW QUALITY PROTEIN: ALDEHYDE OXIDASE GLOX-LIKE"/>
    <property type="match status" value="1"/>
</dbReference>
<dbReference type="PANTHER" id="PTHR32208">
    <property type="entry name" value="SECRETED PROTEIN-RELATED"/>
    <property type="match status" value="1"/>
</dbReference>
<comment type="caution">
    <text evidence="3">The sequence shown here is derived from an EMBL/GenBank/DDBJ whole genome shotgun (WGS) entry which is preliminary data.</text>
</comment>
<name>A0ABT1WH58_9BURK</name>
<reference evidence="3 4" key="1">
    <citation type="submission" date="2022-07" db="EMBL/GenBank/DDBJ databases">
        <authorList>
            <person name="Xamxidin M."/>
            <person name="Wu M."/>
        </authorList>
    </citation>
    <scope>NUCLEOTIDE SEQUENCE [LARGE SCALE GENOMIC DNA]</scope>
    <source>
        <strain evidence="3 4">NBRC 111650</strain>
    </source>
</reference>
<dbReference type="InterPro" id="IPR015202">
    <property type="entry name" value="GO-like_E_set"/>
</dbReference>